<protein>
    <submittedName>
        <fullName evidence="5">Cell filamentation protein Fic</fullName>
    </submittedName>
</protein>
<organism evidence="5 6">
    <name type="scientific">Candidatus Gottesmanbacteria bacterium RIFCSPLOWO2_01_FULL_39_12b</name>
    <dbReference type="NCBI Taxonomy" id="1798388"/>
    <lineage>
        <taxon>Bacteria</taxon>
        <taxon>Candidatus Gottesmaniibacteriota</taxon>
    </lineage>
</organism>
<proteinExistence type="predicted"/>
<dbReference type="SUPFAM" id="SSF140931">
    <property type="entry name" value="Fic-like"/>
    <property type="match status" value="1"/>
</dbReference>
<dbReference type="Pfam" id="PF02661">
    <property type="entry name" value="Fic"/>
    <property type="match status" value="1"/>
</dbReference>
<evidence type="ECO:0000256" key="2">
    <source>
        <dbReference type="PIRSR" id="PIRSR640198-2"/>
    </source>
</evidence>
<name>A0A1F6AM40_9BACT</name>
<dbReference type="GO" id="GO:0005524">
    <property type="term" value="F:ATP binding"/>
    <property type="evidence" value="ECO:0007669"/>
    <property type="project" value="UniProtKB-KW"/>
</dbReference>
<accession>A0A1F6AM40</accession>
<dbReference type="PANTHER" id="PTHR13504:SF38">
    <property type="entry name" value="FIDO DOMAIN-CONTAINING PROTEIN"/>
    <property type="match status" value="1"/>
</dbReference>
<keyword evidence="2" id="KW-0067">ATP-binding</keyword>
<dbReference type="PROSITE" id="PS51459">
    <property type="entry name" value="FIDO"/>
    <property type="match status" value="1"/>
</dbReference>
<feature type="binding site" evidence="2">
    <location>
        <begin position="216"/>
        <end position="217"/>
    </location>
    <ligand>
        <name>ATP</name>
        <dbReference type="ChEBI" id="CHEBI:30616"/>
    </ligand>
</feature>
<dbReference type="Proteomes" id="UP000176609">
    <property type="component" value="Unassembled WGS sequence"/>
</dbReference>
<gene>
    <name evidence="5" type="ORF">A2960_05375</name>
</gene>
<comment type="caution">
    <text evidence="5">The sequence shown here is derived from an EMBL/GenBank/DDBJ whole genome shotgun (WGS) entry which is preliminary data.</text>
</comment>
<dbReference type="AlphaFoldDB" id="A0A1F6AM40"/>
<reference evidence="5 6" key="1">
    <citation type="journal article" date="2016" name="Nat. Commun.">
        <title>Thousands of microbial genomes shed light on interconnected biogeochemical processes in an aquifer system.</title>
        <authorList>
            <person name="Anantharaman K."/>
            <person name="Brown C.T."/>
            <person name="Hug L.A."/>
            <person name="Sharon I."/>
            <person name="Castelle C.J."/>
            <person name="Probst A.J."/>
            <person name="Thomas B.C."/>
            <person name="Singh A."/>
            <person name="Wilkins M.J."/>
            <person name="Karaoz U."/>
            <person name="Brodie E.L."/>
            <person name="Williams K.H."/>
            <person name="Hubbard S.S."/>
            <person name="Banfield J.F."/>
        </authorList>
    </citation>
    <scope>NUCLEOTIDE SEQUENCE [LARGE SCALE GENOMIC DNA]</scope>
</reference>
<sequence>MRYLDQNLHSRIEEKLSKLNGLRPLPPTIIQKLKQQFSIEMTYNSNAIEGNSLTLKETAWVIQDGLTIKGKPLKDHLEAKDHYEALNYLYETIEHDSQQTISEVFIRTLHTLVVRETEREEAGVYRTTNVMITGSDHTPPDVSQVSSAMNELIKWVRKNQKNLHPIEQAALLHHKIVHIHPFTDGNGRTARLAMNLILMHKGYPLVVVLKNDRRKYYRVLSQADKEVYQPLIRFLAQAVERSLNIYLKVLFPATKKSQKYFSLSEISKLTPYSEKYLNLLARYGKIEAHKEKRIWVTTKAAIERYMKERKRKRNVTV</sequence>
<feature type="site" description="Important for autoinhibition of adenylyltransferase activity" evidence="3">
    <location>
        <position position="49"/>
    </location>
</feature>
<dbReference type="InterPro" id="IPR036597">
    <property type="entry name" value="Fido-like_dom_sf"/>
</dbReference>
<dbReference type="Gene3D" id="1.10.3290.10">
    <property type="entry name" value="Fido-like domain"/>
    <property type="match status" value="1"/>
</dbReference>
<feature type="binding site" evidence="2">
    <location>
        <begin position="184"/>
        <end position="191"/>
    </location>
    <ligand>
        <name>ATP</name>
        <dbReference type="ChEBI" id="CHEBI:30616"/>
    </ligand>
</feature>
<dbReference type="PANTHER" id="PTHR13504">
    <property type="entry name" value="FIDO DOMAIN-CONTAINING PROTEIN DDB_G0283145"/>
    <property type="match status" value="1"/>
</dbReference>
<dbReference type="InterPro" id="IPR003812">
    <property type="entry name" value="Fido"/>
</dbReference>
<evidence type="ECO:0000313" key="6">
    <source>
        <dbReference type="Proteomes" id="UP000176609"/>
    </source>
</evidence>
<keyword evidence="2" id="KW-0547">Nucleotide-binding</keyword>
<dbReference type="InterPro" id="IPR040198">
    <property type="entry name" value="Fido_containing"/>
</dbReference>
<evidence type="ECO:0000256" key="3">
    <source>
        <dbReference type="PIRSR" id="PIRSR640198-3"/>
    </source>
</evidence>
<feature type="domain" description="Fido" evidence="4">
    <location>
        <begin position="101"/>
        <end position="237"/>
    </location>
</feature>
<evidence type="ECO:0000259" key="4">
    <source>
        <dbReference type="PROSITE" id="PS51459"/>
    </source>
</evidence>
<evidence type="ECO:0000313" key="5">
    <source>
        <dbReference type="EMBL" id="OGG25748.1"/>
    </source>
</evidence>
<feature type="active site" evidence="1">
    <location>
        <position position="180"/>
    </location>
</feature>
<evidence type="ECO:0000256" key="1">
    <source>
        <dbReference type="PIRSR" id="PIRSR640198-1"/>
    </source>
</evidence>
<dbReference type="EMBL" id="MFJR01000015">
    <property type="protein sequence ID" value="OGG25748.1"/>
    <property type="molecule type" value="Genomic_DNA"/>
</dbReference>